<evidence type="ECO:0000256" key="6">
    <source>
        <dbReference type="ARBA" id="ARBA00012778"/>
    </source>
</evidence>
<dbReference type="PANTHER" id="PTHR10569">
    <property type="entry name" value="GLYCOGEN DEBRANCHING ENZYME"/>
    <property type="match status" value="1"/>
</dbReference>
<dbReference type="InterPro" id="IPR032790">
    <property type="entry name" value="GDE_C"/>
</dbReference>
<organism evidence="15 16">
    <name type="scientific">Setaria digitata</name>
    <dbReference type="NCBI Taxonomy" id="48799"/>
    <lineage>
        <taxon>Eukaryota</taxon>
        <taxon>Metazoa</taxon>
        <taxon>Ecdysozoa</taxon>
        <taxon>Nematoda</taxon>
        <taxon>Chromadorea</taxon>
        <taxon>Rhabditida</taxon>
        <taxon>Spirurina</taxon>
        <taxon>Spiruromorpha</taxon>
        <taxon>Filarioidea</taxon>
        <taxon>Setariidae</taxon>
        <taxon>Setaria</taxon>
    </lineage>
</organism>
<dbReference type="Proteomes" id="UP000887581">
    <property type="component" value="Unplaced"/>
</dbReference>
<evidence type="ECO:0000256" key="5">
    <source>
        <dbReference type="ARBA" id="ARBA00012560"/>
    </source>
</evidence>
<evidence type="ECO:0000259" key="14">
    <source>
        <dbReference type="Pfam" id="PF14702"/>
    </source>
</evidence>
<evidence type="ECO:0000256" key="4">
    <source>
        <dbReference type="ARBA" id="ARBA00004496"/>
    </source>
</evidence>
<dbReference type="CDD" id="cd11327">
    <property type="entry name" value="AmyAc_Glg_debranch_2"/>
    <property type="match status" value="1"/>
</dbReference>
<dbReference type="InterPro" id="IPR032788">
    <property type="entry name" value="AGL_central"/>
</dbReference>
<feature type="domain" description="Glycogen debranching enzyme glucanotransferase" evidence="13">
    <location>
        <begin position="122"/>
        <end position="554"/>
    </location>
</feature>
<sequence length="1502" mass="172281">MCLTEAIYLLKNDNQESRKLETRVITLNYGEKLDESVFRIQKDWTVRFVRGVSLLGRNVDIFTSISGKIPWKKGADEFATFAEIKCDRSGAFSYYFVADNENRPAGSGYILVMPNLSLNNHPLQLNAVTCITHISKLLGKFDMWKERLKVAAKAGYNMIHFTPVQQLGISNSSYCIADPMQLNPDFSTLEKKYTYDDLELLIETLEKDYHLLSIQDVVWNHAARNATWLLEHPQCAYNLKNSPHLRPAYVLDRLLYHFGLNIMNGKYKDRNLDEEINTDEHLRILLDILRNEILPQLRVHEFFQVDIDNLTAEFENYVKEGASCDVRNEMLESKPGLHWNRFGFTVDLDHANKIFNRERSDASDESDRRRKCLEAFRCHLQFLNQKALQSGAEICENVLSACAGHIGYERIDPSGPRLPKLTELHGLLTQYFVQPFPSLTSWKDEETFAYNDETAEKVMACNGWVMNDNPLLNFAHYPSQVYLMRHLVCWGDCIKLNYGEKPEDCPYLWSLMKKYTQRCAKIFHGLRIDNCHSTPIHVAEYLLKAAREIRPDIYVTAELFTQNENLDNIFVNRLGITSLIREAQNAAVSFEQGRFIYRYGGDVFGGFIQRTFQDATSSVAPAFFFDQTHDNPPAILKRSVYDCIPTAAMLAMANCAVGTVRGYDELVPYQINVVNEMRSYTTWNEAKRSLGIISARATLNRLHIWLTEHNFSQIYVDQRTPDIIAITRHNPVTHEKVIMLAFTAFNKHEICHDCPAVEDLSFTESVEKIVGLNGAEIAVREHLKCEESKLAIIEQYETSGKLHLKHFPSGSVIVIKVSPIKKAAEAIKLIRDYLSGKNDFVKTSFLFVLLAEVPMMLLDEPSENRCVWKNYVNALKQSTLQTYNTLLFRCAAEDQDDFGSGSYNVPHWKTLDYCGLQGLLPYLNDIRFHNDLGHPICQNLRDGLWLCKYIYHRLEKRSPFLTEIARIIRILFSPLHDVPYDLRPCYFEALFSLIYETTLEQLMKKLSRPFVTASVYVQTLALSSVSFLGAVKNAKLALLPEGYKTEDELPSSLSAGLPHFATGIWRNWGRDTFIALPGCCLVTGRFQDARNLILSFGGALRHGIIPNLLDGGYGARYNARDAVWFWLYAIVKYIEMAPEGVEILKSKVLRIFIHDDTVYGHDLTEQSLADTMQEALRRHFIGIEFVERNAGRGIDEHMQEPGFHVKAYVDHNTGFVMGGNEFNCGTWMDKMGSSEKAGNKGWPATPRDGAAVELQGLCYAVIQKLEKLHQKKLYPYEGVFTEDKELWTWQKWANIMKNNFEHFFYVTDDDLSKYVNKRGIIKDTYGSTHGYTDYQLRPNFPITLAVAPRLMSAEKAWHALQIAEKELLGPLGIKTLDPSDFNYCSFYNQDDDGTEKRTARGWSYHQGPEWLWVAMFFYRAKLAIAKVISEDRNDTEFYEKSKRFVRSRMGAYWDHLKSSSWASLPELTNANGAPCYYSCGAQAWSIGCMLETVNDLYELDKF</sequence>
<evidence type="ECO:0000256" key="11">
    <source>
        <dbReference type="ARBA" id="ARBA00031477"/>
    </source>
</evidence>
<evidence type="ECO:0000256" key="3">
    <source>
        <dbReference type="ARBA" id="ARBA00003530"/>
    </source>
</evidence>
<evidence type="ECO:0000256" key="7">
    <source>
        <dbReference type="ARBA" id="ARBA00020723"/>
    </source>
</evidence>
<evidence type="ECO:0000259" key="12">
    <source>
        <dbReference type="Pfam" id="PF06202"/>
    </source>
</evidence>
<comment type="catalytic activity">
    <reaction evidence="2">
        <text>Hydrolysis of (1-&gt;6)-alpha-D-glucosidic branch linkages in glycogen phosphorylase limit dextrin.</text>
        <dbReference type="EC" id="3.2.1.33"/>
    </reaction>
</comment>
<dbReference type="Pfam" id="PF14701">
    <property type="entry name" value="hDGE_amylase"/>
    <property type="match status" value="1"/>
</dbReference>
<dbReference type="PANTHER" id="PTHR10569:SF2">
    <property type="entry name" value="GLYCOGEN DEBRANCHING ENZYME"/>
    <property type="match status" value="1"/>
</dbReference>
<dbReference type="InterPro" id="IPR006421">
    <property type="entry name" value="Glycogen_debranch_met"/>
</dbReference>
<comment type="subcellular location">
    <subcellularLocation>
        <location evidence="4">Cytoplasm</location>
    </subcellularLocation>
</comment>
<protein>
    <recommendedName>
        <fullName evidence="7">Glycogen debranching enzyme</fullName>
        <ecNumber evidence="5">2.4.1.25</ecNumber>
        <ecNumber evidence="6">3.2.1.33</ecNumber>
    </recommendedName>
    <alternativeName>
        <fullName evidence="11">Glycogen debrancher</fullName>
    </alternativeName>
</protein>
<dbReference type="InterPro" id="IPR008928">
    <property type="entry name" value="6-hairpin_glycosidase_sf"/>
</dbReference>
<dbReference type="GO" id="GO:0004134">
    <property type="term" value="F:4-alpha-glucanotransferase activity"/>
    <property type="evidence" value="ECO:0007669"/>
    <property type="project" value="UniProtKB-EC"/>
</dbReference>
<keyword evidence="8" id="KW-0320">Glycogen biosynthesis</keyword>
<evidence type="ECO:0000259" key="13">
    <source>
        <dbReference type="Pfam" id="PF14701"/>
    </source>
</evidence>
<evidence type="ECO:0000313" key="15">
    <source>
        <dbReference type="Proteomes" id="UP000887581"/>
    </source>
</evidence>
<keyword evidence="15" id="KW-1185">Reference proteome</keyword>
<dbReference type="EC" id="2.4.1.25" evidence="5"/>
<dbReference type="InterPro" id="IPR032792">
    <property type="entry name" value="AGL_glucanoTrfase"/>
</dbReference>
<dbReference type="InterPro" id="IPR010401">
    <property type="entry name" value="AGL/Gdb1"/>
</dbReference>
<dbReference type="Gene3D" id="1.50.10.10">
    <property type="match status" value="1"/>
</dbReference>
<feature type="domain" description="Glycogen debranching enzyme central" evidence="14">
    <location>
        <begin position="691"/>
        <end position="954"/>
    </location>
</feature>
<evidence type="ECO:0000313" key="16">
    <source>
        <dbReference type="WBParaSite" id="sdigi.contig3.g454.t1"/>
    </source>
</evidence>
<evidence type="ECO:0000256" key="9">
    <source>
        <dbReference type="ARBA" id="ARBA00023268"/>
    </source>
</evidence>
<comment type="function">
    <text evidence="3">Multifunctional enzyme acting as 1,4-alpha-D-glucan:1,4-alpha-D-glucan 4-alpha-D-glycosyltransferase and amylo-1,6-glucosidase in glycogen degradation.</text>
</comment>
<dbReference type="FunFam" id="3.20.20.80:FF:000070">
    <property type="entry name" value="GDB1p Glycogen debranching enzyme"/>
    <property type="match status" value="1"/>
</dbReference>
<accession>A0A915PP57</accession>
<feature type="domain" description="Glycogen debranching enzyme C-terminal" evidence="12">
    <location>
        <begin position="1032"/>
        <end position="1491"/>
    </location>
</feature>
<name>A0A915PP57_9BILA</name>
<dbReference type="WBParaSite" id="sdigi.contig3.g454.t1">
    <property type="protein sequence ID" value="sdigi.contig3.g454.t1"/>
    <property type="gene ID" value="sdigi.contig3.g454"/>
</dbReference>
<dbReference type="GO" id="GO:0005737">
    <property type="term" value="C:cytoplasm"/>
    <property type="evidence" value="ECO:0007669"/>
    <property type="project" value="UniProtKB-SubCell"/>
</dbReference>
<dbReference type="InterPro" id="IPR017853">
    <property type="entry name" value="GH"/>
</dbReference>
<dbReference type="InterPro" id="IPR012341">
    <property type="entry name" value="6hp_glycosidase-like_sf"/>
</dbReference>
<dbReference type="SUPFAM" id="SSF48208">
    <property type="entry name" value="Six-hairpin glycosidases"/>
    <property type="match status" value="1"/>
</dbReference>
<dbReference type="GO" id="GO:0005980">
    <property type="term" value="P:glycogen catabolic process"/>
    <property type="evidence" value="ECO:0007669"/>
    <property type="project" value="InterPro"/>
</dbReference>
<proteinExistence type="inferred from homology"/>
<dbReference type="Gene3D" id="3.20.20.80">
    <property type="entry name" value="Glycosidases"/>
    <property type="match status" value="2"/>
</dbReference>
<evidence type="ECO:0000256" key="8">
    <source>
        <dbReference type="ARBA" id="ARBA00023056"/>
    </source>
</evidence>
<dbReference type="Pfam" id="PF06202">
    <property type="entry name" value="GDE_C"/>
    <property type="match status" value="1"/>
</dbReference>
<comment type="catalytic activity">
    <reaction evidence="1">
        <text>Transfers a segment of a (1-&gt;4)-alpha-D-glucan to a new position in an acceptor, which may be glucose or a (1-&gt;4)-alpha-D-glucan.</text>
        <dbReference type="EC" id="2.4.1.25"/>
    </reaction>
</comment>
<evidence type="ECO:0000256" key="1">
    <source>
        <dbReference type="ARBA" id="ARBA00000439"/>
    </source>
</evidence>
<evidence type="ECO:0000256" key="2">
    <source>
        <dbReference type="ARBA" id="ARBA00000927"/>
    </source>
</evidence>
<dbReference type="GO" id="GO:0004135">
    <property type="term" value="F:amylo-alpha-1,6-glucosidase activity"/>
    <property type="evidence" value="ECO:0007669"/>
    <property type="project" value="UniProtKB-EC"/>
</dbReference>
<dbReference type="EC" id="3.2.1.33" evidence="6"/>
<dbReference type="GO" id="GO:0005978">
    <property type="term" value="P:glycogen biosynthetic process"/>
    <property type="evidence" value="ECO:0007669"/>
    <property type="project" value="UniProtKB-KW"/>
</dbReference>
<evidence type="ECO:0000256" key="10">
    <source>
        <dbReference type="ARBA" id="ARBA00025780"/>
    </source>
</evidence>
<dbReference type="SUPFAM" id="SSF51445">
    <property type="entry name" value="(Trans)glycosidases"/>
    <property type="match status" value="1"/>
</dbReference>
<keyword evidence="9" id="KW-0511">Multifunctional enzyme</keyword>
<dbReference type="NCBIfam" id="TIGR01531">
    <property type="entry name" value="glyc_debranch"/>
    <property type="match status" value="1"/>
</dbReference>
<reference evidence="16" key="1">
    <citation type="submission" date="2022-11" db="UniProtKB">
        <authorList>
            <consortium name="WormBaseParasite"/>
        </authorList>
    </citation>
    <scope>IDENTIFICATION</scope>
</reference>
<comment type="similarity">
    <text evidence="10">Belongs to the glycogen debranching enzyme family.</text>
</comment>
<dbReference type="Pfam" id="PF14702">
    <property type="entry name" value="hGDE_central"/>
    <property type="match status" value="1"/>
</dbReference>